<dbReference type="AlphaFoldDB" id="A0A0F6B469"/>
<dbReference type="Proteomes" id="UP000002695">
    <property type="component" value="Chromosome"/>
</dbReference>
<reference evidence="1 2" key="1">
    <citation type="journal article" date="2010" name="J. Bacteriol.">
        <title>Short-term signatures of evolutionary change in the Salmonella enterica serovar typhimurium 14028 genome.</title>
        <authorList>
            <person name="Jarvik T."/>
            <person name="Smillie C."/>
            <person name="Groisman E.A."/>
            <person name="Ochman H."/>
        </authorList>
    </citation>
    <scope>NUCLEOTIDE SEQUENCE [LARGE SCALE GENOMIC DNA]</scope>
    <source>
        <strain evidence="2">14028s / SGSC 2262</strain>
    </source>
</reference>
<sequence length="38" mass="4481">MCYFFCFTTDTIQQHKIPPGRRVIFSRMALNVNGDELM</sequence>
<name>A0A0F6B469_SALT1</name>
<gene>
    <name evidence="1" type="ordered locus">STM14_2871</name>
</gene>
<dbReference type="KEGG" id="seo:STM14_2871"/>
<accession>A0A0F6B469</accession>
<organism evidence="1 2">
    <name type="scientific">Salmonella typhimurium (strain 14028s / SGSC 2262)</name>
    <dbReference type="NCBI Taxonomy" id="588858"/>
    <lineage>
        <taxon>Bacteria</taxon>
        <taxon>Pseudomonadati</taxon>
        <taxon>Pseudomonadota</taxon>
        <taxon>Gammaproteobacteria</taxon>
        <taxon>Enterobacterales</taxon>
        <taxon>Enterobacteriaceae</taxon>
        <taxon>Salmonella</taxon>
    </lineage>
</organism>
<dbReference type="EMBL" id="CP001363">
    <property type="protein sequence ID" value="ACY89310.1"/>
    <property type="molecule type" value="Genomic_DNA"/>
</dbReference>
<keyword evidence="2" id="KW-1185">Reference proteome</keyword>
<evidence type="ECO:0000313" key="1">
    <source>
        <dbReference type="EMBL" id="ACY89310.1"/>
    </source>
</evidence>
<dbReference type="HOGENOM" id="CLU_3332826_0_0_6"/>
<proteinExistence type="predicted"/>
<protein>
    <submittedName>
        <fullName evidence="1">Uncharacterized protein</fullName>
    </submittedName>
</protein>
<evidence type="ECO:0000313" key="2">
    <source>
        <dbReference type="Proteomes" id="UP000002695"/>
    </source>
</evidence>